<reference evidence="1 2" key="1">
    <citation type="submission" date="2021-06" db="EMBL/GenBank/DDBJ databases">
        <authorList>
            <person name="Palmer J.M."/>
        </authorList>
    </citation>
    <scope>NUCLEOTIDE SEQUENCE [LARGE SCALE GENOMIC DNA]</scope>
    <source>
        <strain evidence="1 2">GA_2019</strain>
        <tissue evidence="1">Muscle</tissue>
    </source>
</reference>
<dbReference type="EMBL" id="JAHRIO010040679">
    <property type="protein sequence ID" value="MEQ2171508.1"/>
    <property type="molecule type" value="Genomic_DNA"/>
</dbReference>
<keyword evidence="2" id="KW-1185">Reference proteome</keyword>
<gene>
    <name evidence="1" type="ORF">GOODEAATRI_011412</name>
</gene>
<organism evidence="1 2">
    <name type="scientific">Goodea atripinnis</name>
    <dbReference type="NCBI Taxonomy" id="208336"/>
    <lineage>
        <taxon>Eukaryota</taxon>
        <taxon>Metazoa</taxon>
        <taxon>Chordata</taxon>
        <taxon>Craniata</taxon>
        <taxon>Vertebrata</taxon>
        <taxon>Euteleostomi</taxon>
        <taxon>Actinopterygii</taxon>
        <taxon>Neopterygii</taxon>
        <taxon>Teleostei</taxon>
        <taxon>Neoteleostei</taxon>
        <taxon>Acanthomorphata</taxon>
        <taxon>Ovalentaria</taxon>
        <taxon>Atherinomorphae</taxon>
        <taxon>Cyprinodontiformes</taxon>
        <taxon>Goodeidae</taxon>
        <taxon>Goodea</taxon>
    </lineage>
</organism>
<evidence type="ECO:0000313" key="2">
    <source>
        <dbReference type="Proteomes" id="UP001476798"/>
    </source>
</evidence>
<protein>
    <submittedName>
        <fullName evidence="1">Uncharacterized protein</fullName>
    </submittedName>
</protein>
<name>A0ABV0NLS5_9TELE</name>
<proteinExistence type="predicted"/>
<accession>A0ABV0NLS5</accession>
<sequence length="105" mass="11835">METKKGSRNVTDNPWRWRARKTGFNRSRTFRSGPVPTSLRALSGVASQQDFHKVQMDVYSSCSVSTRLVLLDRQCLQVRLLELQDDLQSGISAPCSAPTGREPIR</sequence>
<evidence type="ECO:0000313" key="1">
    <source>
        <dbReference type="EMBL" id="MEQ2171508.1"/>
    </source>
</evidence>
<comment type="caution">
    <text evidence="1">The sequence shown here is derived from an EMBL/GenBank/DDBJ whole genome shotgun (WGS) entry which is preliminary data.</text>
</comment>
<dbReference type="Proteomes" id="UP001476798">
    <property type="component" value="Unassembled WGS sequence"/>
</dbReference>